<dbReference type="PROSITE" id="PS50056">
    <property type="entry name" value="TYR_PHOSPHATASE_2"/>
    <property type="match status" value="1"/>
</dbReference>
<dbReference type="InterPro" id="IPR029021">
    <property type="entry name" value="Prot-tyrosine_phosphatase-like"/>
</dbReference>
<dbReference type="Proteomes" id="UP000198755">
    <property type="component" value="Unassembled WGS sequence"/>
</dbReference>
<reference evidence="2 3" key="1">
    <citation type="submission" date="2016-10" db="EMBL/GenBank/DDBJ databases">
        <authorList>
            <person name="de Groot N.N."/>
        </authorList>
    </citation>
    <scope>NUCLEOTIDE SEQUENCE [LARGE SCALE GENOMIC DNA]</scope>
    <source>
        <strain evidence="2 3">NE2</strain>
    </source>
</reference>
<evidence type="ECO:0000313" key="2">
    <source>
        <dbReference type="EMBL" id="SFK55277.1"/>
    </source>
</evidence>
<dbReference type="InterPro" id="IPR000387">
    <property type="entry name" value="Tyr_Pase_dom"/>
</dbReference>
<dbReference type="RefSeq" id="WP_091682779.1">
    <property type="nucleotide sequence ID" value="NZ_FOSN01000010.1"/>
</dbReference>
<organism evidence="2 3">
    <name type="scientific">Methylocapsa palsarum</name>
    <dbReference type="NCBI Taxonomy" id="1612308"/>
    <lineage>
        <taxon>Bacteria</taxon>
        <taxon>Pseudomonadati</taxon>
        <taxon>Pseudomonadota</taxon>
        <taxon>Alphaproteobacteria</taxon>
        <taxon>Hyphomicrobiales</taxon>
        <taxon>Beijerinckiaceae</taxon>
        <taxon>Methylocapsa</taxon>
    </lineage>
</organism>
<dbReference type="AlphaFoldDB" id="A0A1I4AGX1"/>
<sequence>MGRIHVCSLAKVPDMVRRTGSRTLVTLIDEGTPVPRPHPITPDRHLLVVISDIVKELDGHILASDAHVGELLAFVKQWDRTHPMLIHCYAGVSRSTAAAFIAACALSPRRDEDEIAQAIRRNSPTATPNARLVSIADSMLGRDGRMAAAVERIGRGRDCYEGVPFALDLH</sequence>
<evidence type="ECO:0000259" key="1">
    <source>
        <dbReference type="PROSITE" id="PS50056"/>
    </source>
</evidence>
<gene>
    <name evidence="2" type="ORF">SAMN05444581_11075</name>
</gene>
<dbReference type="InterPro" id="IPR000242">
    <property type="entry name" value="PTP_cat"/>
</dbReference>
<dbReference type="Gene3D" id="3.90.190.10">
    <property type="entry name" value="Protein tyrosine phosphatase superfamily"/>
    <property type="match status" value="1"/>
</dbReference>
<dbReference type="Pfam" id="PF00102">
    <property type="entry name" value="Y_phosphatase"/>
    <property type="match status" value="1"/>
</dbReference>
<name>A0A1I4AGX1_9HYPH</name>
<evidence type="ECO:0000313" key="3">
    <source>
        <dbReference type="Proteomes" id="UP000198755"/>
    </source>
</evidence>
<dbReference type="PROSITE" id="PS00383">
    <property type="entry name" value="TYR_PHOSPHATASE_1"/>
    <property type="match status" value="1"/>
</dbReference>
<dbReference type="InterPro" id="IPR016130">
    <property type="entry name" value="Tyr_Pase_AS"/>
</dbReference>
<dbReference type="GO" id="GO:0004725">
    <property type="term" value="F:protein tyrosine phosphatase activity"/>
    <property type="evidence" value="ECO:0007669"/>
    <property type="project" value="InterPro"/>
</dbReference>
<keyword evidence="3" id="KW-1185">Reference proteome</keyword>
<feature type="domain" description="Tyrosine specific protein phosphatases" evidence="1">
    <location>
        <begin position="69"/>
        <end position="124"/>
    </location>
</feature>
<dbReference type="OrthoDB" id="9794527at2"/>
<dbReference type="SUPFAM" id="SSF52799">
    <property type="entry name" value="(Phosphotyrosine protein) phosphatases II"/>
    <property type="match status" value="1"/>
</dbReference>
<dbReference type="EMBL" id="FOSN01000010">
    <property type="protein sequence ID" value="SFK55277.1"/>
    <property type="molecule type" value="Genomic_DNA"/>
</dbReference>
<accession>A0A1I4AGX1</accession>
<dbReference type="STRING" id="1612308.SAMN05444581_11075"/>
<protein>
    <recommendedName>
        <fullName evidence="1">Tyrosine specific protein phosphatases domain-containing protein</fullName>
    </recommendedName>
</protein>
<proteinExistence type="predicted"/>